<evidence type="ECO:0000256" key="1">
    <source>
        <dbReference type="SAM" id="MobiDB-lite"/>
    </source>
</evidence>
<dbReference type="EMBL" id="PXOA01000160">
    <property type="protein sequence ID" value="RFU79409.1"/>
    <property type="molecule type" value="Genomic_DNA"/>
</dbReference>
<protein>
    <submittedName>
        <fullName evidence="2">Uncharacterized protein</fullName>
    </submittedName>
</protein>
<feature type="region of interest" description="Disordered" evidence="1">
    <location>
        <begin position="134"/>
        <end position="161"/>
    </location>
</feature>
<evidence type="ECO:0000313" key="3">
    <source>
        <dbReference type="Proteomes" id="UP000266272"/>
    </source>
</evidence>
<accession>A0A395NTM1</accession>
<gene>
    <name evidence="2" type="ORF">TARUN_2864</name>
</gene>
<feature type="compositionally biased region" description="Low complexity" evidence="1">
    <location>
        <begin position="134"/>
        <end position="145"/>
    </location>
</feature>
<keyword evidence="3" id="KW-1185">Reference proteome</keyword>
<dbReference type="Proteomes" id="UP000266272">
    <property type="component" value="Unassembled WGS sequence"/>
</dbReference>
<reference evidence="2 3" key="1">
    <citation type="journal article" date="2018" name="PLoS Pathog.">
        <title>Evolution of structural diversity of trichothecenes, a family of toxins produced by plant pathogenic and entomopathogenic fungi.</title>
        <authorList>
            <person name="Proctor R.H."/>
            <person name="McCormick S.P."/>
            <person name="Kim H.S."/>
            <person name="Cardoza R.E."/>
            <person name="Stanley A.M."/>
            <person name="Lindo L."/>
            <person name="Kelly A."/>
            <person name="Brown D.W."/>
            <person name="Lee T."/>
            <person name="Vaughan M.M."/>
            <person name="Alexander N.J."/>
            <person name="Busman M."/>
            <person name="Gutierrez S."/>
        </authorList>
    </citation>
    <scope>NUCLEOTIDE SEQUENCE [LARGE SCALE GENOMIC DNA]</scope>
    <source>
        <strain evidence="2 3">IBT 40837</strain>
    </source>
</reference>
<proteinExistence type="predicted"/>
<dbReference type="AlphaFoldDB" id="A0A395NTM1"/>
<sequence length="177" mass="17785">MSGWCRRRAFDGRGQRAAVSGLWLAGAAAPAVPSAAAWLASFRFCYRKLLLTVPNASAAHFSRRPACGSDALAACTSYLVPCVAGQGRREAGGPCAAQPAADSRASCDEAPPATLGAGHCALCDADTQATPCANPAEPAAGTATPLPAPRSDRATAQHRSGTLAPCGASVAQVVPAK</sequence>
<evidence type="ECO:0000313" key="2">
    <source>
        <dbReference type="EMBL" id="RFU79409.1"/>
    </source>
</evidence>
<organism evidence="2 3">
    <name type="scientific">Trichoderma arundinaceum</name>
    <dbReference type="NCBI Taxonomy" id="490622"/>
    <lineage>
        <taxon>Eukaryota</taxon>
        <taxon>Fungi</taxon>
        <taxon>Dikarya</taxon>
        <taxon>Ascomycota</taxon>
        <taxon>Pezizomycotina</taxon>
        <taxon>Sordariomycetes</taxon>
        <taxon>Hypocreomycetidae</taxon>
        <taxon>Hypocreales</taxon>
        <taxon>Hypocreaceae</taxon>
        <taxon>Trichoderma</taxon>
    </lineage>
</organism>
<comment type="caution">
    <text evidence="2">The sequence shown here is derived from an EMBL/GenBank/DDBJ whole genome shotgun (WGS) entry which is preliminary data.</text>
</comment>
<name>A0A395NTM1_TRIAR</name>